<feature type="compositionally biased region" description="Low complexity" evidence="4">
    <location>
        <begin position="276"/>
        <end position="289"/>
    </location>
</feature>
<dbReference type="SUPFAM" id="SSF57959">
    <property type="entry name" value="Leucine zipper domain"/>
    <property type="match status" value="1"/>
</dbReference>
<proteinExistence type="predicted"/>
<sequence length="601" mass="64526">MSTVDVAIAGVTPQKRATSTDGSEDSHDDMYQEDDLHDEKKFKKPGRKPILTEASTKRTAQNRAAQRAFRERKQQYLKGLEEKVKELTEQQERTERENAQLKQCVDQLKEENVTLKSSGTQFTYENVPSSVDFDQAITDLFESSNVPGGLNLTGSYDLQQAALRGTDLTKPGAMDAIQPRRDGASPQSVPTLYPNFDLSSTSGLIQRSSGAMLADHDPLLGMVSSGLTAGFSNDMLSGIQMLASNQNISTGSFMDHLFDSPGMGSSSMVPTVSPGSMHSASRSSQLASSTTRYGDRDSLSPSVSTTAMTPGDMFVPLSTVSGGSSAGSIFGMDSFQGQNGFAQLASFMQQQSSSPVSSQNPTLTPSLSELFTLSPSHISNDGLIGFIPPALTTATAGNALTAGMFSMANTGPAVSLPSLLQQSAAYQAPQPAKATAVADTNMLINGGRSSSPMLPARLMAYRNPDPLLAADDGDQLEKLLLNSMYPIKATSPVEDAQPAALGEVLCTCRSCDQTSCPKHGSPGDMSEEMRDMAPQLLNFVCNETNTMADEELNDLCSLMYKHAKCSDIQKRVEMVREKIKADSELEMFQTKQKLAKQYGLH</sequence>
<dbReference type="GO" id="GO:0001228">
    <property type="term" value="F:DNA-binding transcription activator activity, RNA polymerase II-specific"/>
    <property type="evidence" value="ECO:0007669"/>
    <property type="project" value="TreeGrafter"/>
</dbReference>
<dbReference type="GO" id="GO:0000976">
    <property type="term" value="F:transcription cis-regulatory region binding"/>
    <property type="evidence" value="ECO:0007669"/>
    <property type="project" value="InterPro"/>
</dbReference>
<feature type="compositionally biased region" description="Polar residues" evidence="4">
    <location>
        <begin position="264"/>
        <end position="274"/>
    </location>
</feature>
<keyword evidence="6" id="KW-0238">DNA-binding</keyword>
<dbReference type="PANTHER" id="PTHR40621">
    <property type="entry name" value="TRANSCRIPTION FACTOR KAPC-RELATED"/>
    <property type="match status" value="1"/>
</dbReference>
<feature type="region of interest" description="Disordered" evidence="4">
    <location>
        <begin position="1"/>
        <end position="64"/>
    </location>
</feature>
<dbReference type="InterPro" id="IPR004827">
    <property type="entry name" value="bZIP"/>
</dbReference>
<feature type="coiled-coil region" evidence="3">
    <location>
        <begin position="70"/>
        <end position="118"/>
    </location>
</feature>
<evidence type="ECO:0000256" key="2">
    <source>
        <dbReference type="ARBA" id="ARBA00023242"/>
    </source>
</evidence>
<dbReference type="Gene3D" id="1.20.5.170">
    <property type="match status" value="1"/>
</dbReference>
<evidence type="ECO:0000256" key="1">
    <source>
        <dbReference type="ARBA" id="ARBA00004123"/>
    </source>
</evidence>
<keyword evidence="7" id="KW-1185">Reference proteome</keyword>
<evidence type="ECO:0000256" key="4">
    <source>
        <dbReference type="SAM" id="MobiDB-lite"/>
    </source>
</evidence>
<evidence type="ECO:0000313" key="7">
    <source>
        <dbReference type="Proteomes" id="UP001140074"/>
    </source>
</evidence>
<keyword evidence="2" id="KW-0539">Nucleus</keyword>
<evidence type="ECO:0000256" key="3">
    <source>
        <dbReference type="SAM" id="Coils"/>
    </source>
</evidence>
<protein>
    <submittedName>
        <fullName evidence="6">DNA-binding transcription factor yap1</fullName>
    </submittedName>
</protein>
<dbReference type="InterPro" id="IPR046347">
    <property type="entry name" value="bZIP_sf"/>
</dbReference>
<gene>
    <name evidence="6" type="primary">YAP1</name>
    <name evidence="6" type="ORF">GGH94_002958</name>
</gene>
<dbReference type="CDD" id="cd14688">
    <property type="entry name" value="bZIP_YAP"/>
    <property type="match status" value="1"/>
</dbReference>
<dbReference type="Pfam" id="PF00170">
    <property type="entry name" value="bZIP_1"/>
    <property type="match status" value="1"/>
</dbReference>
<dbReference type="EMBL" id="JANBUY010000089">
    <property type="protein sequence ID" value="KAJ2864400.1"/>
    <property type="molecule type" value="Genomic_DNA"/>
</dbReference>
<comment type="subcellular location">
    <subcellularLocation>
        <location evidence="1">Nucleus</location>
    </subcellularLocation>
</comment>
<dbReference type="InterPro" id="IPR050936">
    <property type="entry name" value="AP-1-like"/>
</dbReference>
<dbReference type="GO" id="GO:0090575">
    <property type="term" value="C:RNA polymerase II transcription regulator complex"/>
    <property type="evidence" value="ECO:0007669"/>
    <property type="project" value="TreeGrafter"/>
</dbReference>
<feature type="domain" description="BZIP" evidence="5">
    <location>
        <begin position="52"/>
        <end position="115"/>
    </location>
</feature>
<evidence type="ECO:0000259" key="5">
    <source>
        <dbReference type="PROSITE" id="PS50217"/>
    </source>
</evidence>
<keyword evidence="3" id="KW-0175">Coiled coil</keyword>
<dbReference type="AlphaFoldDB" id="A0A9W8II31"/>
<feature type="compositionally biased region" description="Polar residues" evidence="4">
    <location>
        <begin position="53"/>
        <end position="64"/>
    </location>
</feature>
<dbReference type="PROSITE" id="PS50217">
    <property type="entry name" value="BZIP"/>
    <property type="match status" value="1"/>
</dbReference>
<dbReference type="Proteomes" id="UP001140074">
    <property type="component" value="Unassembled WGS sequence"/>
</dbReference>
<accession>A0A9W8II31</accession>
<organism evidence="6 7">
    <name type="scientific">Coemansia aciculifera</name>
    <dbReference type="NCBI Taxonomy" id="417176"/>
    <lineage>
        <taxon>Eukaryota</taxon>
        <taxon>Fungi</taxon>
        <taxon>Fungi incertae sedis</taxon>
        <taxon>Zoopagomycota</taxon>
        <taxon>Kickxellomycotina</taxon>
        <taxon>Kickxellomycetes</taxon>
        <taxon>Kickxellales</taxon>
        <taxon>Kickxellaceae</taxon>
        <taxon>Coemansia</taxon>
    </lineage>
</organism>
<dbReference type="PROSITE" id="PS00036">
    <property type="entry name" value="BZIP_BASIC"/>
    <property type="match status" value="1"/>
</dbReference>
<evidence type="ECO:0000313" key="6">
    <source>
        <dbReference type="EMBL" id="KAJ2864400.1"/>
    </source>
</evidence>
<dbReference type="PANTHER" id="PTHR40621:SF6">
    <property type="entry name" value="AP-1-LIKE TRANSCRIPTION FACTOR YAP1-RELATED"/>
    <property type="match status" value="1"/>
</dbReference>
<comment type="caution">
    <text evidence="6">The sequence shown here is derived from an EMBL/GenBank/DDBJ whole genome shotgun (WGS) entry which is preliminary data.</text>
</comment>
<feature type="region of interest" description="Disordered" evidence="4">
    <location>
        <begin position="264"/>
        <end position="307"/>
    </location>
</feature>
<name>A0A9W8II31_9FUNG</name>
<reference evidence="6" key="1">
    <citation type="submission" date="2022-07" db="EMBL/GenBank/DDBJ databases">
        <title>Phylogenomic reconstructions and comparative analyses of Kickxellomycotina fungi.</title>
        <authorList>
            <person name="Reynolds N.K."/>
            <person name="Stajich J.E."/>
            <person name="Barry K."/>
            <person name="Grigoriev I.V."/>
            <person name="Crous P."/>
            <person name="Smith M.E."/>
        </authorList>
    </citation>
    <scope>NUCLEOTIDE SEQUENCE</scope>
    <source>
        <strain evidence="6">RSA 476</strain>
    </source>
</reference>
<dbReference type="SMART" id="SM00338">
    <property type="entry name" value="BRLZ"/>
    <property type="match status" value="1"/>
</dbReference>